<evidence type="ECO:0000313" key="2">
    <source>
        <dbReference type="EMBL" id="SHI86402.1"/>
    </source>
</evidence>
<dbReference type="OrthoDB" id="1633991at2"/>
<accession>A0A1M6ELJ6</accession>
<dbReference type="InterPro" id="IPR051541">
    <property type="entry name" value="PTS_SugarTrans_NitroReg"/>
</dbReference>
<organism evidence="2 3">
    <name type="scientific">Propionispora hippei DSM 15287</name>
    <dbReference type="NCBI Taxonomy" id="1123003"/>
    <lineage>
        <taxon>Bacteria</taxon>
        <taxon>Bacillati</taxon>
        <taxon>Bacillota</taxon>
        <taxon>Negativicutes</taxon>
        <taxon>Selenomonadales</taxon>
        <taxon>Sporomusaceae</taxon>
        <taxon>Propionispora</taxon>
    </lineage>
</organism>
<dbReference type="RefSeq" id="WP_149734052.1">
    <property type="nucleotide sequence ID" value="NZ_FQZD01000008.1"/>
</dbReference>
<dbReference type="PANTHER" id="PTHR47738:SF3">
    <property type="entry name" value="PHOSPHOTRANSFERASE SYSTEM MANNITOL_FRUCTOSE-SPECIFIC IIA DOMAIN CONTAINING PROTEIN"/>
    <property type="match status" value="1"/>
</dbReference>
<sequence length="155" mass="17420">MSIERYCNQDLILFSTLSVKEDILSYMAACLWRHGYTKESYREAVLARERVYPTGLGGETIGIAIPHTDIVHVIKPAICLCILKDPVQFGLMGGEDAETVRVSVVFMLALREPEKQLEVLQMVITMLEQEHYLKSLLQCCSTEEALSVLVQAASR</sequence>
<name>A0A1M6ELJ6_9FIRM</name>
<dbReference type="Gene3D" id="3.40.930.10">
    <property type="entry name" value="Mannitol-specific EII, Chain A"/>
    <property type="match status" value="1"/>
</dbReference>
<dbReference type="InterPro" id="IPR002178">
    <property type="entry name" value="PTS_EIIA_type-2_dom"/>
</dbReference>
<dbReference type="CDD" id="cd00211">
    <property type="entry name" value="PTS_IIA_fru"/>
    <property type="match status" value="1"/>
</dbReference>
<dbReference type="AlphaFoldDB" id="A0A1M6ELJ6"/>
<evidence type="ECO:0000259" key="1">
    <source>
        <dbReference type="PROSITE" id="PS51094"/>
    </source>
</evidence>
<protein>
    <submittedName>
        <fullName evidence="2">PTS system, galactitol-specific IIA component</fullName>
    </submittedName>
</protein>
<dbReference type="PANTHER" id="PTHR47738">
    <property type="entry name" value="PTS SYSTEM FRUCTOSE-LIKE EIIA COMPONENT-RELATED"/>
    <property type="match status" value="1"/>
</dbReference>
<dbReference type="Proteomes" id="UP000322917">
    <property type="component" value="Unassembled WGS sequence"/>
</dbReference>
<dbReference type="SUPFAM" id="SSF55804">
    <property type="entry name" value="Phoshotransferase/anion transport protein"/>
    <property type="match status" value="1"/>
</dbReference>
<dbReference type="PROSITE" id="PS51094">
    <property type="entry name" value="PTS_EIIA_TYPE_2"/>
    <property type="match status" value="1"/>
</dbReference>
<reference evidence="2 3" key="1">
    <citation type="submission" date="2016-11" db="EMBL/GenBank/DDBJ databases">
        <authorList>
            <person name="Varghese N."/>
            <person name="Submissions S."/>
        </authorList>
    </citation>
    <scope>NUCLEOTIDE SEQUENCE [LARGE SCALE GENOMIC DNA]</scope>
    <source>
        <strain evidence="2 3">DSM 15287</strain>
    </source>
</reference>
<keyword evidence="3" id="KW-1185">Reference proteome</keyword>
<dbReference type="EMBL" id="FQZD01000008">
    <property type="protein sequence ID" value="SHI86402.1"/>
    <property type="molecule type" value="Genomic_DNA"/>
</dbReference>
<dbReference type="InterPro" id="IPR016152">
    <property type="entry name" value="PTrfase/Anion_transptr"/>
</dbReference>
<feature type="domain" description="PTS EIIA type-2" evidence="1">
    <location>
        <begin position="4"/>
        <end position="152"/>
    </location>
</feature>
<evidence type="ECO:0000313" key="3">
    <source>
        <dbReference type="Proteomes" id="UP000322917"/>
    </source>
</evidence>
<proteinExistence type="predicted"/>
<dbReference type="Pfam" id="PF00359">
    <property type="entry name" value="PTS_EIIA_2"/>
    <property type="match status" value="1"/>
</dbReference>
<gene>
    <name evidence="2" type="ORF">SAMN02745170_01235</name>
</gene>